<feature type="compositionally biased region" description="Basic and acidic residues" evidence="1">
    <location>
        <begin position="125"/>
        <end position="142"/>
    </location>
</feature>
<dbReference type="Proteomes" id="UP000324222">
    <property type="component" value="Unassembled WGS sequence"/>
</dbReference>
<proteinExistence type="predicted"/>
<accession>A0A5B7FZ93</accession>
<organism evidence="2 3">
    <name type="scientific">Portunus trituberculatus</name>
    <name type="common">Swimming crab</name>
    <name type="synonym">Neptunus trituberculatus</name>
    <dbReference type="NCBI Taxonomy" id="210409"/>
    <lineage>
        <taxon>Eukaryota</taxon>
        <taxon>Metazoa</taxon>
        <taxon>Ecdysozoa</taxon>
        <taxon>Arthropoda</taxon>
        <taxon>Crustacea</taxon>
        <taxon>Multicrustacea</taxon>
        <taxon>Malacostraca</taxon>
        <taxon>Eumalacostraca</taxon>
        <taxon>Eucarida</taxon>
        <taxon>Decapoda</taxon>
        <taxon>Pleocyemata</taxon>
        <taxon>Brachyura</taxon>
        <taxon>Eubrachyura</taxon>
        <taxon>Portunoidea</taxon>
        <taxon>Portunidae</taxon>
        <taxon>Portuninae</taxon>
        <taxon>Portunus</taxon>
    </lineage>
</organism>
<keyword evidence="3" id="KW-1185">Reference proteome</keyword>
<name>A0A5B7FZ93_PORTR</name>
<feature type="region of interest" description="Disordered" evidence="1">
    <location>
        <begin position="123"/>
        <end position="142"/>
    </location>
</feature>
<dbReference type="EMBL" id="VSRR010009820">
    <property type="protein sequence ID" value="MPC50936.1"/>
    <property type="molecule type" value="Genomic_DNA"/>
</dbReference>
<dbReference type="AlphaFoldDB" id="A0A5B7FZ93"/>
<comment type="caution">
    <text evidence="2">The sequence shown here is derived from an EMBL/GenBank/DDBJ whole genome shotgun (WGS) entry which is preliminary data.</text>
</comment>
<protein>
    <submittedName>
        <fullName evidence="2">Uncharacterized protein</fullName>
    </submittedName>
</protein>
<reference evidence="2 3" key="1">
    <citation type="submission" date="2019-05" db="EMBL/GenBank/DDBJ databases">
        <title>Another draft genome of Portunus trituberculatus and its Hox gene families provides insights of decapod evolution.</title>
        <authorList>
            <person name="Jeong J.-H."/>
            <person name="Song I."/>
            <person name="Kim S."/>
            <person name="Choi T."/>
            <person name="Kim D."/>
            <person name="Ryu S."/>
            <person name="Kim W."/>
        </authorList>
    </citation>
    <scope>NUCLEOTIDE SEQUENCE [LARGE SCALE GENOMIC DNA]</scope>
    <source>
        <tissue evidence="2">Muscle</tissue>
    </source>
</reference>
<sequence>MNDKENGHEETKNLYLFLSFFTPLSSIHPPIHPSIPSLRQITARQYPRQLREDQGILCFPRCGRAPSQPKTYLSPKFWENVTRELYVLRAEGGREVSEVREVREGYGYRWFAGLGIGRVRGMGGEGRRKGMERDEKGARKVA</sequence>
<gene>
    <name evidence="2" type="ORF">E2C01_044770</name>
</gene>
<evidence type="ECO:0000256" key="1">
    <source>
        <dbReference type="SAM" id="MobiDB-lite"/>
    </source>
</evidence>
<evidence type="ECO:0000313" key="2">
    <source>
        <dbReference type="EMBL" id="MPC50936.1"/>
    </source>
</evidence>
<evidence type="ECO:0000313" key="3">
    <source>
        <dbReference type="Proteomes" id="UP000324222"/>
    </source>
</evidence>